<keyword evidence="5" id="KW-0406">Ion transport</keyword>
<feature type="transmembrane region" description="Helical" evidence="10">
    <location>
        <begin position="96"/>
        <end position="127"/>
    </location>
</feature>
<accession>A0A420EE09</accession>
<evidence type="ECO:0000256" key="1">
    <source>
        <dbReference type="ARBA" id="ARBA00004141"/>
    </source>
</evidence>
<feature type="transmembrane region" description="Helical" evidence="10">
    <location>
        <begin position="331"/>
        <end position="357"/>
    </location>
</feature>
<keyword evidence="9" id="KW-0407">Ion channel</keyword>
<evidence type="ECO:0000256" key="6">
    <source>
        <dbReference type="ARBA" id="ARBA00023136"/>
    </source>
</evidence>
<dbReference type="Gene3D" id="1.10.3080.10">
    <property type="entry name" value="Clc chloride channel"/>
    <property type="match status" value="1"/>
</dbReference>
<dbReference type="PRINTS" id="PR00762">
    <property type="entry name" value="CLCHANNEL"/>
</dbReference>
<reference evidence="11 12" key="1">
    <citation type="submission" date="2018-09" db="EMBL/GenBank/DDBJ databases">
        <authorList>
            <person name="Wang Z."/>
        </authorList>
    </citation>
    <scope>NUCLEOTIDE SEQUENCE [LARGE SCALE GENOMIC DNA]</scope>
    <source>
        <strain evidence="11 12">ALS 81</strain>
    </source>
</reference>
<dbReference type="RefSeq" id="WP_120354952.1">
    <property type="nucleotide sequence ID" value="NZ_RAQO01000005.1"/>
</dbReference>
<protein>
    <submittedName>
        <fullName evidence="11">Chloride channel protein</fullName>
    </submittedName>
</protein>
<evidence type="ECO:0000256" key="5">
    <source>
        <dbReference type="ARBA" id="ARBA00023065"/>
    </source>
</evidence>
<name>A0A420EE09_9ALTE</name>
<dbReference type="EMBL" id="RAQO01000005">
    <property type="protein sequence ID" value="RKF18872.1"/>
    <property type="molecule type" value="Genomic_DNA"/>
</dbReference>
<gene>
    <name evidence="11" type="ORF">DBZ36_10820</name>
</gene>
<organism evidence="11 12">
    <name type="scientific">Alginatibacterium sediminis</name>
    <dbReference type="NCBI Taxonomy" id="2164068"/>
    <lineage>
        <taxon>Bacteria</taxon>
        <taxon>Pseudomonadati</taxon>
        <taxon>Pseudomonadota</taxon>
        <taxon>Gammaproteobacteria</taxon>
        <taxon>Alteromonadales</taxon>
        <taxon>Alteromonadaceae</taxon>
        <taxon>Alginatibacterium</taxon>
    </lineage>
</organism>
<keyword evidence="6 10" id="KW-0472">Membrane</keyword>
<evidence type="ECO:0000256" key="7">
    <source>
        <dbReference type="ARBA" id="ARBA00023173"/>
    </source>
</evidence>
<evidence type="ECO:0000256" key="8">
    <source>
        <dbReference type="ARBA" id="ARBA00023214"/>
    </source>
</evidence>
<feature type="transmembrane region" description="Helical" evidence="10">
    <location>
        <begin position="139"/>
        <end position="163"/>
    </location>
</feature>
<dbReference type="CDD" id="cd00400">
    <property type="entry name" value="Voltage_gated_ClC"/>
    <property type="match status" value="1"/>
</dbReference>
<dbReference type="InterPro" id="IPR050368">
    <property type="entry name" value="ClC-type_chloride_channel"/>
</dbReference>
<evidence type="ECO:0000313" key="12">
    <source>
        <dbReference type="Proteomes" id="UP000286482"/>
    </source>
</evidence>
<evidence type="ECO:0000256" key="3">
    <source>
        <dbReference type="ARBA" id="ARBA00022692"/>
    </source>
</evidence>
<feature type="transmembrane region" description="Helical" evidence="10">
    <location>
        <begin position="212"/>
        <end position="236"/>
    </location>
</feature>
<dbReference type="SUPFAM" id="SSF81340">
    <property type="entry name" value="Clc chloride channel"/>
    <property type="match status" value="1"/>
</dbReference>
<dbReference type="AlphaFoldDB" id="A0A420EE09"/>
<dbReference type="PANTHER" id="PTHR43427">
    <property type="entry name" value="CHLORIDE CHANNEL PROTEIN CLC-E"/>
    <property type="match status" value="1"/>
</dbReference>
<keyword evidence="7" id="KW-0869">Chloride channel</keyword>
<dbReference type="InterPro" id="IPR001807">
    <property type="entry name" value="ClC"/>
</dbReference>
<evidence type="ECO:0000256" key="4">
    <source>
        <dbReference type="ARBA" id="ARBA00022989"/>
    </source>
</evidence>
<dbReference type="OrthoDB" id="6380007at2"/>
<feature type="transmembrane region" description="Helical" evidence="10">
    <location>
        <begin position="7"/>
        <end position="30"/>
    </location>
</feature>
<keyword evidence="8" id="KW-0868">Chloride</keyword>
<dbReference type="Proteomes" id="UP000286482">
    <property type="component" value="Unassembled WGS sequence"/>
</dbReference>
<keyword evidence="12" id="KW-1185">Reference proteome</keyword>
<dbReference type="PANTHER" id="PTHR43427:SF6">
    <property type="entry name" value="CHLORIDE CHANNEL PROTEIN CLC-E"/>
    <property type="match status" value="1"/>
</dbReference>
<feature type="transmembrane region" description="Helical" evidence="10">
    <location>
        <begin position="243"/>
        <end position="263"/>
    </location>
</feature>
<feature type="transmembrane region" description="Helical" evidence="10">
    <location>
        <begin position="307"/>
        <end position="325"/>
    </location>
</feature>
<feature type="transmembrane region" description="Helical" evidence="10">
    <location>
        <begin position="42"/>
        <end position="61"/>
    </location>
</feature>
<evidence type="ECO:0000313" key="11">
    <source>
        <dbReference type="EMBL" id="RKF18872.1"/>
    </source>
</evidence>
<dbReference type="GO" id="GO:0034707">
    <property type="term" value="C:chloride channel complex"/>
    <property type="evidence" value="ECO:0007669"/>
    <property type="project" value="UniProtKB-KW"/>
</dbReference>
<comment type="caution">
    <text evidence="11">The sequence shown here is derived from an EMBL/GenBank/DDBJ whole genome shotgun (WGS) entry which is preliminary data.</text>
</comment>
<sequence length="422" mass="45097">MPTIEPLNFKVIGVACVIGISVSLLTLLFSEIAHLRLIDWNYSPWLAILLPSVGALTVYYCEKRFSQYRQVGFAQAITSYHFNFGLIGWQNIVYQFVLGLVVLICGFAVGVVGPSCYLAAGLASYLARFSKCSSSHVRTAIACGIAAAIAALFNAPLAASIFALELVTRHYDWRAAILVWLSAGIASFVSNFHNGSMLHIPLAEQNIALSDYPYFLLLGLAAGCVGTLMIKIILGFKIKNRPISLIVIVAITALAGLYNPEFLGLESITPSALLEWDASTPEAVIWLLARILLTGVTLALFLPAGSIGPMIVIGGLVGVSLSQLFSGSPDAAMICIGMAALLAAVFATPVAAALLLFEHVQQPQILLPTLVACVIANACARKIFKTKGLFASQLEQSGVDLKQSPVLQINLVDQLKASFNRV</sequence>
<keyword evidence="2" id="KW-0813">Transport</keyword>
<evidence type="ECO:0000256" key="2">
    <source>
        <dbReference type="ARBA" id="ARBA00022448"/>
    </source>
</evidence>
<keyword evidence="4 10" id="KW-1133">Transmembrane helix</keyword>
<evidence type="ECO:0000256" key="10">
    <source>
        <dbReference type="SAM" id="Phobius"/>
    </source>
</evidence>
<proteinExistence type="predicted"/>
<comment type="subcellular location">
    <subcellularLocation>
        <location evidence="1">Membrane</location>
        <topology evidence="1">Multi-pass membrane protein</topology>
    </subcellularLocation>
</comment>
<feature type="transmembrane region" description="Helical" evidence="10">
    <location>
        <begin position="175"/>
        <end position="192"/>
    </location>
</feature>
<dbReference type="Pfam" id="PF00654">
    <property type="entry name" value="Voltage_CLC"/>
    <property type="match status" value="1"/>
</dbReference>
<keyword evidence="3 10" id="KW-0812">Transmembrane</keyword>
<dbReference type="InterPro" id="IPR014743">
    <property type="entry name" value="Cl-channel_core"/>
</dbReference>
<dbReference type="GO" id="GO:0005254">
    <property type="term" value="F:chloride channel activity"/>
    <property type="evidence" value="ECO:0007669"/>
    <property type="project" value="UniProtKB-KW"/>
</dbReference>
<evidence type="ECO:0000256" key="9">
    <source>
        <dbReference type="ARBA" id="ARBA00023303"/>
    </source>
</evidence>